<evidence type="ECO:0000313" key="2">
    <source>
        <dbReference type="WBParaSite" id="JU765_v2.g18093.t1"/>
    </source>
</evidence>
<proteinExistence type="predicted"/>
<name>A0AC34QNP4_9BILA</name>
<sequence>MSLIRQNYHQNTENAVNDAVNKVLNASYQYMELGYHFDRDDIALPNMHKYFLKLSNSKQEQADKLLKYQNTRGGRCVLQTVSKPPTSNSDVGIVNAFQTAINIEKQLNTLFLGLHEVAHETNDPQFSDFVEEDLLESEVEIMKELADHLARAQKSGSGLGEFLFDKEFDS</sequence>
<accession>A0AC34QNP4</accession>
<protein>
    <submittedName>
        <fullName evidence="2">Ferritin</fullName>
    </submittedName>
</protein>
<dbReference type="Proteomes" id="UP000887576">
    <property type="component" value="Unplaced"/>
</dbReference>
<organism evidence="1 2">
    <name type="scientific">Panagrolaimus sp. JU765</name>
    <dbReference type="NCBI Taxonomy" id="591449"/>
    <lineage>
        <taxon>Eukaryota</taxon>
        <taxon>Metazoa</taxon>
        <taxon>Ecdysozoa</taxon>
        <taxon>Nematoda</taxon>
        <taxon>Chromadorea</taxon>
        <taxon>Rhabditida</taxon>
        <taxon>Tylenchina</taxon>
        <taxon>Panagrolaimomorpha</taxon>
        <taxon>Panagrolaimoidea</taxon>
        <taxon>Panagrolaimidae</taxon>
        <taxon>Panagrolaimus</taxon>
    </lineage>
</organism>
<evidence type="ECO:0000313" key="1">
    <source>
        <dbReference type="Proteomes" id="UP000887576"/>
    </source>
</evidence>
<dbReference type="WBParaSite" id="JU765_v2.g18093.t1">
    <property type="protein sequence ID" value="JU765_v2.g18093.t1"/>
    <property type="gene ID" value="JU765_v2.g18093"/>
</dbReference>
<reference evidence="2" key="1">
    <citation type="submission" date="2022-11" db="UniProtKB">
        <authorList>
            <consortium name="WormBaseParasite"/>
        </authorList>
    </citation>
    <scope>IDENTIFICATION</scope>
</reference>